<dbReference type="PROSITE" id="PS51257">
    <property type="entry name" value="PROKAR_LIPOPROTEIN"/>
    <property type="match status" value="1"/>
</dbReference>
<dbReference type="Proteomes" id="UP001169823">
    <property type="component" value="Unassembled WGS sequence"/>
</dbReference>
<evidence type="ECO:0000313" key="2">
    <source>
        <dbReference type="Proteomes" id="UP001169823"/>
    </source>
</evidence>
<name>A0AAW7XTZ9_9RHOB</name>
<organism evidence="1 2">
    <name type="scientific">Celeribacter halophilus</name>
    <dbReference type="NCBI Taxonomy" id="576117"/>
    <lineage>
        <taxon>Bacteria</taxon>
        <taxon>Pseudomonadati</taxon>
        <taxon>Pseudomonadota</taxon>
        <taxon>Alphaproteobacteria</taxon>
        <taxon>Rhodobacterales</taxon>
        <taxon>Roseobacteraceae</taxon>
        <taxon>Celeribacter</taxon>
    </lineage>
</organism>
<dbReference type="EMBL" id="JAUOPJ010000003">
    <property type="protein sequence ID" value="MDO6456293.1"/>
    <property type="molecule type" value="Genomic_DNA"/>
</dbReference>
<reference evidence="1" key="1">
    <citation type="submission" date="2023-07" db="EMBL/GenBank/DDBJ databases">
        <title>Genome content predicts the carbon catabolic preferences of heterotrophic bacteria.</title>
        <authorList>
            <person name="Gralka M."/>
        </authorList>
    </citation>
    <scope>NUCLEOTIDE SEQUENCE</scope>
    <source>
        <strain evidence="1">I2M02</strain>
    </source>
</reference>
<dbReference type="AlphaFoldDB" id="A0AAW7XTZ9"/>
<sequence length="157" mass="17197">MKRRLFLLGALGLGACQATTEALDHSQTTTAFDGDYSILVARTWNPTPENLRDPYYREDPETLAVISARVTNGVFSLLRVDDSAGGSNYQVFDGFFAADGTLALTMTVGYMVGKPDSYLMKIRSNVGNDLLAGQAVILRPKGFNANYQAHVTIRKLR</sequence>
<comment type="caution">
    <text evidence="1">The sequence shown here is derived from an EMBL/GenBank/DDBJ whole genome shotgun (WGS) entry which is preliminary data.</text>
</comment>
<dbReference type="RefSeq" id="WP_303494450.1">
    <property type="nucleotide sequence ID" value="NZ_JAUOPJ010000003.1"/>
</dbReference>
<protein>
    <recommendedName>
        <fullName evidence="3">DUF4822 domain-containing protein</fullName>
    </recommendedName>
</protein>
<accession>A0AAW7XTZ9</accession>
<evidence type="ECO:0008006" key="3">
    <source>
        <dbReference type="Google" id="ProtNLM"/>
    </source>
</evidence>
<evidence type="ECO:0000313" key="1">
    <source>
        <dbReference type="EMBL" id="MDO6456293.1"/>
    </source>
</evidence>
<proteinExistence type="predicted"/>
<gene>
    <name evidence="1" type="ORF">Q4494_04320</name>
</gene>